<comment type="caution">
    <text evidence="10">The sequence shown here is derived from an EMBL/GenBank/DDBJ whole genome shotgun (WGS) entry which is preliminary data.</text>
</comment>
<dbReference type="GO" id="GO:0008773">
    <property type="term" value="F:[protein-PII] uridylyltransferase activity"/>
    <property type="evidence" value="ECO:0007669"/>
    <property type="project" value="UniProtKB-UniRule"/>
</dbReference>
<dbReference type="HAMAP" id="MF_00277">
    <property type="entry name" value="PII_uridylyl_transf"/>
    <property type="match status" value="1"/>
</dbReference>
<dbReference type="Gene3D" id="3.30.460.10">
    <property type="entry name" value="Beta Polymerase, domain 2"/>
    <property type="match status" value="1"/>
</dbReference>
<evidence type="ECO:0000256" key="5">
    <source>
        <dbReference type="ARBA" id="ARBA00022842"/>
    </source>
</evidence>
<dbReference type="SUPFAM" id="SSF55021">
    <property type="entry name" value="ACT-like"/>
    <property type="match status" value="2"/>
</dbReference>
<dbReference type="AlphaFoldDB" id="A0A5C4VYN8"/>
<dbReference type="OrthoDB" id="9758038at2"/>
<keyword evidence="6 7" id="KW-0511">Multifunctional enzyme</keyword>
<accession>A0A5C4VYN8</accession>
<dbReference type="InterPro" id="IPR003607">
    <property type="entry name" value="HD/PDEase_dom"/>
</dbReference>
<dbReference type="InterPro" id="IPR002934">
    <property type="entry name" value="Polymerase_NTP_transf_dom"/>
</dbReference>
<organism evidence="10 11">
    <name type="scientific">Nocardioides albidus</name>
    <dbReference type="NCBI Taxonomy" id="1517589"/>
    <lineage>
        <taxon>Bacteria</taxon>
        <taxon>Bacillati</taxon>
        <taxon>Actinomycetota</taxon>
        <taxon>Actinomycetes</taxon>
        <taxon>Propionibacteriales</taxon>
        <taxon>Nocardioidaceae</taxon>
        <taxon>Nocardioides</taxon>
    </lineage>
</organism>
<keyword evidence="11" id="KW-1185">Reference proteome</keyword>
<keyword evidence="5 7" id="KW-0460">Magnesium</keyword>
<evidence type="ECO:0000256" key="2">
    <source>
        <dbReference type="ARBA" id="ARBA00022695"/>
    </source>
</evidence>
<dbReference type="InterPro" id="IPR013546">
    <property type="entry name" value="PII_UdlTrfase/GS_AdlTrfase"/>
</dbReference>
<dbReference type="EC" id="2.7.7.59" evidence="7"/>
<comment type="catalytic activity">
    <reaction evidence="7">
        <text>[protein-PII]-L-tyrosine + UTP = [protein-PII]-uridylyl-L-tyrosine + diphosphate</text>
        <dbReference type="Rhea" id="RHEA:13673"/>
        <dbReference type="Rhea" id="RHEA-COMP:12147"/>
        <dbReference type="Rhea" id="RHEA-COMP:12148"/>
        <dbReference type="ChEBI" id="CHEBI:33019"/>
        <dbReference type="ChEBI" id="CHEBI:46398"/>
        <dbReference type="ChEBI" id="CHEBI:46858"/>
        <dbReference type="ChEBI" id="CHEBI:90602"/>
        <dbReference type="EC" id="2.7.7.59"/>
    </reaction>
</comment>
<feature type="domain" description="ACT" evidence="8">
    <location>
        <begin position="594"/>
        <end position="677"/>
    </location>
</feature>
<evidence type="ECO:0000256" key="4">
    <source>
        <dbReference type="ARBA" id="ARBA00022801"/>
    </source>
</evidence>
<dbReference type="SUPFAM" id="SSF109604">
    <property type="entry name" value="HD-domain/PDEase-like"/>
    <property type="match status" value="1"/>
</dbReference>
<feature type="domain" description="ACT" evidence="8">
    <location>
        <begin position="691"/>
        <end position="762"/>
    </location>
</feature>
<dbReference type="PANTHER" id="PTHR47320">
    <property type="entry name" value="BIFUNCTIONAL URIDYLYLTRANSFERASE/URIDYLYL-REMOVING ENZYME"/>
    <property type="match status" value="1"/>
</dbReference>
<gene>
    <name evidence="7" type="primary">glnD</name>
    <name evidence="10" type="ORF">FHP29_08785</name>
</gene>
<comment type="catalytic activity">
    <reaction evidence="7">
        <text>[protein-PII]-uridylyl-L-tyrosine + H2O = [protein-PII]-L-tyrosine + UMP + H(+)</text>
        <dbReference type="Rhea" id="RHEA:48600"/>
        <dbReference type="Rhea" id="RHEA-COMP:12147"/>
        <dbReference type="Rhea" id="RHEA-COMP:12148"/>
        <dbReference type="ChEBI" id="CHEBI:15377"/>
        <dbReference type="ChEBI" id="CHEBI:15378"/>
        <dbReference type="ChEBI" id="CHEBI:46858"/>
        <dbReference type="ChEBI" id="CHEBI:57865"/>
        <dbReference type="ChEBI" id="CHEBI:90602"/>
    </reaction>
</comment>
<keyword evidence="1 7" id="KW-0808">Transferase</keyword>
<dbReference type="GO" id="GO:0008081">
    <property type="term" value="F:phosphoric diester hydrolase activity"/>
    <property type="evidence" value="ECO:0007669"/>
    <property type="project" value="UniProtKB-UniRule"/>
</dbReference>
<comment type="domain">
    <text evidence="7">Has four distinct domains: an N-terminal nucleotidyltransferase (NT) domain responsible for UTase activity, a central HD domain that encodes UR activity, and two C-terminal ACT domains that seem to have a role in glutamine sensing.</text>
</comment>
<dbReference type="EC" id="3.1.4.-" evidence="7"/>
<dbReference type="SMART" id="SM00471">
    <property type="entry name" value="HDc"/>
    <property type="match status" value="1"/>
</dbReference>
<dbReference type="CDD" id="cd05401">
    <property type="entry name" value="NT_GlnE_GlnD_like"/>
    <property type="match status" value="1"/>
</dbReference>
<keyword evidence="2 7" id="KW-0548">Nucleotidyltransferase</keyword>
<evidence type="ECO:0000313" key="10">
    <source>
        <dbReference type="EMBL" id="TNM41102.1"/>
    </source>
</evidence>
<dbReference type="PROSITE" id="PS51671">
    <property type="entry name" value="ACT"/>
    <property type="match status" value="2"/>
</dbReference>
<dbReference type="Pfam" id="PF01966">
    <property type="entry name" value="HD"/>
    <property type="match status" value="1"/>
</dbReference>
<evidence type="ECO:0000256" key="7">
    <source>
        <dbReference type="HAMAP-Rule" id="MF_00277"/>
    </source>
</evidence>
<feature type="domain" description="HD" evidence="9">
    <location>
        <begin position="415"/>
        <end position="519"/>
    </location>
</feature>
<evidence type="ECO:0000256" key="6">
    <source>
        <dbReference type="ARBA" id="ARBA00023268"/>
    </source>
</evidence>
<evidence type="ECO:0000256" key="3">
    <source>
        <dbReference type="ARBA" id="ARBA00022737"/>
    </source>
</evidence>
<dbReference type="SUPFAM" id="SSF81301">
    <property type="entry name" value="Nucleotidyltransferase"/>
    <property type="match status" value="1"/>
</dbReference>
<evidence type="ECO:0000259" key="8">
    <source>
        <dbReference type="PROSITE" id="PS51671"/>
    </source>
</evidence>
<comment type="caution">
    <text evidence="7">Lacks conserved residue(s) required for the propagation of feature annotation.</text>
</comment>
<dbReference type="Pfam" id="PF01909">
    <property type="entry name" value="NTP_transf_2"/>
    <property type="match status" value="1"/>
</dbReference>
<comment type="activity regulation">
    <text evidence="7">Uridylyltransferase (UTase) activity is inhibited by glutamine, while glutamine activates uridylyl-removing (UR) activity.</text>
</comment>
<dbReference type="PIRSF" id="PIRSF006288">
    <property type="entry name" value="PII_uridyltransf"/>
    <property type="match status" value="1"/>
</dbReference>
<protein>
    <recommendedName>
        <fullName evidence="7">Bifunctional uridylyltransferase/uridylyl-removing enzyme</fullName>
        <shortName evidence="7">UTase/UR</shortName>
    </recommendedName>
    <alternativeName>
        <fullName evidence="7">Bifunctional [protein-PII] modification enzyme</fullName>
    </alternativeName>
    <alternativeName>
        <fullName evidence="7">Bifunctional nitrogen sensor protein</fullName>
    </alternativeName>
    <domain>
        <recommendedName>
            <fullName evidence="7">[Protein-PII] uridylyltransferase</fullName>
            <shortName evidence="7">PII uridylyltransferase</shortName>
            <shortName evidence="7">UTase</shortName>
            <ecNumber evidence="7">2.7.7.59</ecNumber>
        </recommendedName>
    </domain>
    <domain>
        <recommendedName>
            <fullName evidence="7">[Protein-PII]-UMP uridylyl-removing enzyme</fullName>
            <shortName evidence="7">UR</shortName>
            <ecNumber evidence="7">3.1.4.-</ecNumber>
        </recommendedName>
    </domain>
</protein>
<evidence type="ECO:0000256" key="1">
    <source>
        <dbReference type="ARBA" id="ARBA00022679"/>
    </source>
</evidence>
<comment type="similarity">
    <text evidence="7">Belongs to the GlnD family.</text>
</comment>
<evidence type="ECO:0000313" key="11">
    <source>
        <dbReference type="Proteomes" id="UP000313231"/>
    </source>
</evidence>
<dbReference type="Proteomes" id="UP000313231">
    <property type="component" value="Unassembled WGS sequence"/>
</dbReference>
<dbReference type="PANTHER" id="PTHR47320:SF1">
    <property type="entry name" value="BIFUNCTIONAL URIDYLYLTRANSFERASE_URIDYLYL-REMOVING ENZYME"/>
    <property type="match status" value="1"/>
</dbReference>
<dbReference type="CDD" id="cd00077">
    <property type="entry name" value="HDc"/>
    <property type="match status" value="1"/>
</dbReference>
<evidence type="ECO:0000259" key="9">
    <source>
        <dbReference type="PROSITE" id="PS51831"/>
    </source>
</evidence>
<dbReference type="RefSeq" id="WP_139622497.1">
    <property type="nucleotide sequence ID" value="NZ_VDMP01000022.1"/>
</dbReference>
<comment type="function">
    <text evidence="7">Modifies, by uridylylation and deuridylylation, the PII regulatory proteins (GlnB and homologs), in response to the nitrogen status of the cell that GlnD senses through the glutamine level. Under low glutamine levels, catalyzes the conversion of the PII proteins and UTP to PII-UMP and PPi, while under higher glutamine levels, GlnD hydrolyzes PII-UMP to PII and UMP (deuridylylation). Thus, controls uridylylation state and activity of the PII proteins, and plays an important role in the regulation of nitrogen metabolism.</text>
</comment>
<dbReference type="Pfam" id="PF08335">
    <property type="entry name" value="GlnD_UR_UTase"/>
    <property type="match status" value="1"/>
</dbReference>
<dbReference type="InterPro" id="IPR010043">
    <property type="entry name" value="UTase/UR"/>
</dbReference>
<feature type="region of interest" description="Uridylyltransferase" evidence="7">
    <location>
        <begin position="1"/>
        <end position="300"/>
    </location>
</feature>
<dbReference type="NCBIfam" id="NF002895">
    <property type="entry name" value="PRK03381.1"/>
    <property type="match status" value="1"/>
</dbReference>
<sequence length="762" mass="81693">MSRPAAAVRTSGTGDHRVTAAERATRTDAADALCIGAYDAAGGPDSGVALVAVGGYGRGELAPYSDLDVVLVAEEGVEDTLGEERWTTLASQVWYPLWDSGAKLDHAVRTLPEMLTAAEGDVRVASGLLDVRHVAGDHSVALRLRTTTLTHWRRQARERLPELRELVRGRHRLVGELAHLSLPDVKEAEGGLRDATVLKSLTATWMVDVPAADLERCRQQLLDVRDLLHEAAGRASDRIAPEHWGPLAEGLGLPDEAAAQRYVRELGRRVTHLSRLAWRRTDDALRRTPAARPRRPDLQRVAPGVALSRGEVVLEAGAKPASDPVLLLRAAAEAAVRDVVLAPPTAARLVRECPPLPEPWPDEARQQLVRLLAAGPGLLPVWETLDETGALDRILPEWERIRLLPHASPIHRFTVDRHVVETCVEASALIRDVSRPDVLAVAALLHDIGKGELTEHSVAGVPIARAIATRMGFGPREVDLIGQLVRWHLLLADIATTRDPDDPGTIDTLLEHVDSLDALALLTALTEADAKAASPKAWSSWRAGLVLDLSRRARAALERGSVPPAFTVEEIPIPAGVADGEPSIVVEPVGDGSRVTVVALDRVGLLADVAAVFALRRVTVRAARMWSQGDFAVSVWDVGESGLDPGALRDQLDAITSRRLDPASRLAARHTPDGLDPAVVVRPEASDQATVIEVRAADRLGVVHLVSAALAALDMTVRSAHISTLGPQAVDVFYVQEVAAGALSETRAAEAARAVRRAISAS</sequence>
<keyword evidence="3" id="KW-0677">Repeat</keyword>
<dbReference type="InterPro" id="IPR002912">
    <property type="entry name" value="ACT_dom"/>
</dbReference>
<dbReference type="PROSITE" id="PS51831">
    <property type="entry name" value="HD"/>
    <property type="match status" value="1"/>
</dbReference>
<dbReference type="InterPro" id="IPR043519">
    <property type="entry name" value="NT_sf"/>
</dbReference>
<dbReference type="InterPro" id="IPR006674">
    <property type="entry name" value="HD_domain"/>
</dbReference>
<dbReference type="InterPro" id="IPR045865">
    <property type="entry name" value="ACT-like_dom_sf"/>
</dbReference>
<dbReference type="EMBL" id="VDMP01000022">
    <property type="protein sequence ID" value="TNM41102.1"/>
    <property type="molecule type" value="Genomic_DNA"/>
</dbReference>
<comment type="cofactor">
    <cofactor evidence="7">
        <name>Mg(2+)</name>
        <dbReference type="ChEBI" id="CHEBI:18420"/>
    </cofactor>
</comment>
<dbReference type="GO" id="GO:0006808">
    <property type="term" value="P:regulation of nitrogen utilization"/>
    <property type="evidence" value="ECO:0007669"/>
    <property type="project" value="UniProtKB-UniRule"/>
</dbReference>
<keyword evidence="4 7" id="KW-0378">Hydrolase</keyword>
<proteinExistence type="inferred from homology"/>
<dbReference type="CDD" id="cd04873">
    <property type="entry name" value="ACT_UUR-ACR-like"/>
    <property type="match status" value="1"/>
</dbReference>
<dbReference type="Gene3D" id="1.10.3090.10">
    <property type="entry name" value="cca-adding enzyme, domain 2"/>
    <property type="match status" value="1"/>
</dbReference>
<reference evidence="10 11" key="1">
    <citation type="journal article" date="2016" name="Int. J. Syst. Evol. Microbiol.">
        <title>Nocardioides albidus sp. nov., an actinobacterium isolated from garden soil.</title>
        <authorList>
            <person name="Singh H."/>
            <person name="Du J."/>
            <person name="Trinh H."/>
            <person name="Won K."/>
            <person name="Yang J.E."/>
            <person name="Yin C."/>
            <person name="Kook M."/>
            <person name="Yi T.H."/>
        </authorList>
    </citation>
    <scope>NUCLEOTIDE SEQUENCE [LARGE SCALE GENOMIC DNA]</scope>
    <source>
        <strain evidence="10 11">CCTCC AB 2015297</strain>
    </source>
</reference>
<name>A0A5C4VYN8_9ACTN</name>